<proteinExistence type="predicted"/>
<dbReference type="AlphaFoldDB" id="A0A1H4CL72"/>
<evidence type="ECO:0000259" key="1">
    <source>
        <dbReference type="Pfam" id="PF09820"/>
    </source>
</evidence>
<sequence>MENPEQVEAHRSKMSTFYSILKDSDNYIRLLMITGVSQFSKTSIFSDLNNLRNITLVTPFGDIVGISQTELEENFAQEISQLQKTKPDILNQIKTWYNGYTWNMQTWVYNPFSLLNFMADPVFRNYWFETATPTFLYKLLKDNAVYDVEKYEIGGQELSNFNTNDPDIAPLLFQTGYLTIKKFSEQDSLYELGFPNREVRASLLGGLLSAYRLNDGQSSMDLLVGLRTTLINGDIPAMILRLNAIIASLPYDHWNPKTETAFHALIHIGFKFAGLDVESEVHSAKGRCDILVKTDLYIYAMDLKLDDASTKALAQIKEKGYLKPYASDPRKKFAVGISCCSKKREIGNYLVEEQ</sequence>
<dbReference type="InterPro" id="IPR012547">
    <property type="entry name" value="PDDEXK_9"/>
</dbReference>
<gene>
    <name evidence="2" type="ORF">SAMN05192529_1339</name>
</gene>
<dbReference type="Pfam" id="PF08011">
    <property type="entry name" value="PDDEXK_9"/>
    <property type="match status" value="1"/>
</dbReference>
<dbReference type="Proteomes" id="UP000199041">
    <property type="component" value="Unassembled WGS sequence"/>
</dbReference>
<feature type="domain" description="AAA-ATPase-like" evidence="1">
    <location>
        <begin position="3"/>
        <end position="45"/>
    </location>
</feature>
<reference evidence="2 3" key="1">
    <citation type="submission" date="2016-10" db="EMBL/GenBank/DDBJ databases">
        <authorList>
            <person name="de Groot N.N."/>
        </authorList>
    </citation>
    <scope>NUCLEOTIDE SEQUENCE [LARGE SCALE GENOMIC DNA]</scope>
    <source>
        <strain evidence="2 3">Vu-144</strain>
    </source>
</reference>
<dbReference type="Pfam" id="PF09820">
    <property type="entry name" value="AAA-ATPase_like"/>
    <property type="match status" value="1"/>
</dbReference>
<evidence type="ECO:0000313" key="3">
    <source>
        <dbReference type="Proteomes" id="UP000199041"/>
    </source>
</evidence>
<dbReference type="InterPro" id="IPR018631">
    <property type="entry name" value="AAA-ATPase-like_dom"/>
</dbReference>
<protein>
    <submittedName>
        <fullName evidence="2">PD-(D/E)XK nuclease superfamily protein</fullName>
    </submittedName>
</protein>
<dbReference type="EMBL" id="FNQY01000033">
    <property type="protein sequence ID" value="SEA61070.1"/>
    <property type="molecule type" value="Genomic_DNA"/>
</dbReference>
<evidence type="ECO:0000313" key="2">
    <source>
        <dbReference type="EMBL" id="SEA61070.1"/>
    </source>
</evidence>
<dbReference type="PANTHER" id="PTHR34825">
    <property type="entry name" value="CONSERVED PROTEIN, WITH A WEAK D-GALACTARATE DEHYDRATASE/ALTRONATE HYDROLASE DOMAIN"/>
    <property type="match status" value="1"/>
</dbReference>
<keyword evidence="3" id="KW-1185">Reference proteome</keyword>
<dbReference type="STRING" id="551991.SAMN05192529_1339"/>
<accession>A0A1H4CL72</accession>
<dbReference type="PANTHER" id="PTHR34825:SF1">
    <property type="entry name" value="AAA-ATPASE-LIKE DOMAIN-CONTAINING PROTEIN"/>
    <property type="match status" value="1"/>
</dbReference>
<organism evidence="2 3">
    <name type="scientific">Arachidicoccus rhizosphaerae</name>
    <dbReference type="NCBI Taxonomy" id="551991"/>
    <lineage>
        <taxon>Bacteria</taxon>
        <taxon>Pseudomonadati</taxon>
        <taxon>Bacteroidota</taxon>
        <taxon>Chitinophagia</taxon>
        <taxon>Chitinophagales</taxon>
        <taxon>Chitinophagaceae</taxon>
        <taxon>Arachidicoccus</taxon>
    </lineage>
</organism>
<name>A0A1H4CL72_9BACT</name>